<dbReference type="AlphaFoldDB" id="A0AA41U0U8"/>
<feature type="signal peptide" evidence="1">
    <location>
        <begin position="1"/>
        <end position="20"/>
    </location>
</feature>
<reference evidence="2" key="1">
    <citation type="submission" date="2022-01" db="EMBL/GenBank/DDBJ databases">
        <title>Genome-Based Taxonomic Classification of the Phylum Actinobacteria.</title>
        <authorList>
            <person name="Gao Y."/>
        </authorList>
    </citation>
    <scope>NUCLEOTIDE SEQUENCE</scope>
    <source>
        <strain evidence="2">KLBMP 8922</strain>
    </source>
</reference>
<keyword evidence="1" id="KW-0732">Signal</keyword>
<dbReference type="Proteomes" id="UP001165378">
    <property type="component" value="Unassembled WGS sequence"/>
</dbReference>
<protein>
    <submittedName>
        <fullName evidence="2">Uncharacterized protein</fullName>
    </submittedName>
</protein>
<sequence length="232" mass="22956">MAVVSVRVGTACIVVLAVGAAVPETAVASAEPGAGEMRVHATTTAFGDTRDHAKVCRFYVDATGFPAGRKVPWAVVPQPGTALIAGNVEAAGSARTTARVGGESGAALSGLVATAADGAGHSGPLVVANGEYRLTWHGEGKSGQAKHKTFTVSCAALGSPPGGSGGGMARSVAMVRDVFGNLVPADEFGTGADKDTAPDPATTATGIAVALGALFIGIRLLRHGGAKRSADR</sequence>
<feature type="chain" id="PRO_5041357276" evidence="1">
    <location>
        <begin position="21"/>
        <end position="232"/>
    </location>
</feature>
<dbReference type="EMBL" id="JAKFHA010000009">
    <property type="protein sequence ID" value="MCF2528976.1"/>
    <property type="molecule type" value="Genomic_DNA"/>
</dbReference>
<evidence type="ECO:0000313" key="2">
    <source>
        <dbReference type="EMBL" id="MCF2528976.1"/>
    </source>
</evidence>
<dbReference type="RefSeq" id="WP_235053146.1">
    <property type="nucleotide sequence ID" value="NZ_JAKFHA010000009.1"/>
</dbReference>
<accession>A0AA41U0U8</accession>
<proteinExistence type="predicted"/>
<evidence type="ECO:0000256" key="1">
    <source>
        <dbReference type="SAM" id="SignalP"/>
    </source>
</evidence>
<name>A0AA41U0U8_9ACTN</name>
<comment type="caution">
    <text evidence="2">The sequence shown here is derived from an EMBL/GenBank/DDBJ whole genome shotgun (WGS) entry which is preliminary data.</text>
</comment>
<keyword evidence="3" id="KW-1185">Reference proteome</keyword>
<organism evidence="2 3">
    <name type="scientific">Yinghuangia soli</name>
    <dbReference type="NCBI Taxonomy" id="2908204"/>
    <lineage>
        <taxon>Bacteria</taxon>
        <taxon>Bacillati</taxon>
        <taxon>Actinomycetota</taxon>
        <taxon>Actinomycetes</taxon>
        <taxon>Kitasatosporales</taxon>
        <taxon>Streptomycetaceae</taxon>
        <taxon>Yinghuangia</taxon>
    </lineage>
</organism>
<gene>
    <name evidence="2" type="ORF">LZ495_17365</name>
</gene>
<evidence type="ECO:0000313" key="3">
    <source>
        <dbReference type="Proteomes" id="UP001165378"/>
    </source>
</evidence>